<evidence type="ECO:0000313" key="1">
    <source>
        <dbReference type="EMBL" id="PEG53363.1"/>
    </source>
</evidence>
<sequence length="171" mass="17855">MITAAALALAGCTAGHPQSEPTPAAPADAPVTSATWGIGTDCNGIADADVARATGTALFAKVLVNDVGCFWQENTVTGTFGAGMGISTWRYRGSDIAAERELEQQSGRTLAELSIQGNKGFKAYDANTCSIYVAKGQDLITWSIQTMNPSTLPPLCAITDQLAELSQDRVN</sequence>
<dbReference type="OrthoDB" id="4714183at2"/>
<keyword evidence="2" id="KW-1185">Reference proteome</keyword>
<dbReference type="Pfam" id="PF12079">
    <property type="entry name" value="DUF3558"/>
    <property type="match status" value="1"/>
</dbReference>
<proteinExistence type="predicted"/>
<dbReference type="InterPro" id="IPR024520">
    <property type="entry name" value="DUF3558"/>
</dbReference>
<evidence type="ECO:0000313" key="2">
    <source>
        <dbReference type="Proteomes" id="UP000220340"/>
    </source>
</evidence>
<dbReference type="AlphaFoldDB" id="A0A2A7NSV3"/>
<protein>
    <submittedName>
        <fullName evidence="1">LprB protein</fullName>
    </submittedName>
</protein>
<dbReference type="Proteomes" id="UP000220340">
    <property type="component" value="Unassembled WGS sequence"/>
</dbReference>
<name>A0A2A7NSV3_9MYCO</name>
<dbReference type="EMBL" id="PDCR01000021">
    <property type="protein sequence ID" value="PEG53363.1"/>
    <property type="molecule type" value="Genomic_DNA"/>
</dbReference>
<organism evidence="1 2">
    <name type="scientific">Mycolicibacterium diernhoferi</name>
    <dbReference type="NCBI Taxonomy" id="1801"/>
    <lineage>
        <taxon>Bacteria</taxon>
        <taxon>Bacillati</taxon>
        <taxon>Actinomycetota</taxon>
        <taxon>Actinomycetes</taxon>
        <taxon>Mycobacteriales</taxon>
        <taxon>Mycobacteriaceae</taxon>
        <taxon>Mycolicibacterium</taxon>
    </lineage>
</organism>
<gene>
    <name evidence="1" type="ORF">CRI78_16870</name>
</gene>
<accession>A0A2A7NSV3</accession>
<reference evidence="1 2" key="1">
    <citation type="submission" date="2017-10" db="EMBL/GenBank/DDBJ databases">
        <title>The new phylogeny of genus Mycobacterium.</title>
        <authorList>
            <person name="Tortoli E."/>
            <person name="Trovato A."/>
            <person name="Cirillo D.M."/>
        </authorList>
    </citation>
    <scope>NUCLEOTIDE SEQUENCE [LARGE SCALE GENOMIC DNA]</scope>
    <source>
        <strain evidence="1 2">IP141170001</strain>
    </source>
</reference>
<comment type="caution">
    <text evidence="1">The sequence shown here is derived from an EMBL/GenBank/DDBJ whole genome shotgun (WGS) entry which is preliminary data.</text>
</comment>